<protein>
    <submittedName>
        <fullName evidence="2">TraB/GumN family protein</fullName>
    </submittedName>
</protein>
<evidence type="ECO:0000256" key="1">
    <source>
        <dbReference type="SAM" id="SignalP"/>
    </source>
</evidence>
<dbReference type="AlphaFoldDB" id="A0AAU8HUS5"/>
<reference evidence="2" key="2">
    <citation type="submission" date="2024-06" db="EMBL/GenBank/DDBJ databases">
        <authorList>
            <person name="Petrova K.O."/>
            <person name="Toshchakov S.V."/>
            <person name="Boltjanskaja Y.V."/>
            <person name="Kevbrin V.V."/>
        </authorList>
    </citation>
    <scope>NUCLEOTIDE SEQUENCE</scope>
    <source>
        <strain evidence="2">Z-710</strain>
    </source>
</reference>
<dbReference type="EMBL" id="CP159485">
    <property type="protein sequence ID" value="XCI29136.1"/>
    <property type="molecule type" value="Genomic_DNA"/>
</dbReference>
<dbReference type="PANTHER" id="PTHR40590:SF1">
    <property type="entry name" value="CYTOPLASMIC PROTEIN"/>
    <property type="match status" value="1"/>
</dbReference>
<reference evidence="2" key="1">
    <citation type="journal article" date="2018" name="Antonie Van Leeuwenhoek">
        <title>Proteinivorax hydrogeniformans sp. nov., an anaerobic, haloalkaliphilic bacterium fermenting proteinaceous compounds with high hydrogen production.</title>
        <authorList>
            <person name="Boltyanskaya Y."/>
            <person name="Detkova E."/>
            <person name="Pimenov N."/>
            <person name="Kevbrin V."/>
        </authorList>
    </citation>
    <scope>NUCLEOTIDE SEQUENCE</scope>
    <source>
        <strain evidence="2">Z-710</strain>
    </source>
</reference>
<evidence type="ECO:0000313" key="2">
    <source>
        <dbReference type="EMBL" id="XCI29136.1"/>
    </source>
</evidence>
<feature type="signal peptide" evidence="1">
    <location>
        <begin position="1"/>
        <end position="22"/>
    </location>
</feature>
<dbReference type="Pfam" id="PF01963">
    <property type="entry name" value="TraB_PrgY_gumN"/>
    <property type="match status" value="1"/>
</dbReference>
<dbReference type="RefSeq" id="WP_353893684.1">
    <property type="nucleotide sequence ID" value="NZ_CP159485.1"/>
</dbReference>
<proteinExistence type="predicted"/>
<dbReference type="InterPro" id="IPR002816">
    <property type="entry name" value="TraB/PrgY/GumN_fam"/>
</dbReference>
<feature type="chain" id="PRO_5043661341" evidence="1">
    <location>
        <begin position="23"/>
        <end position="317"/>
    </location>
</feature>
<accession>A0AAU8HUS5</accession>
<sequence>MIRKIFSVFVLIVMLLTLVACGADKEETQQVENAEQPNEEIQQLSKGIFYEVAGGENQVYLFGSVHMGHEEMYPLDDAVEEAFTQSDVLAMELDMVNVSEFELGLEMVELAVFNDGRSMTDIVPEEDFLKLYELVKPFGMTKDVLNQFQPWYGAMLLSEVMAQQAGVSSDYGVETYFIEQAADMEVIGLETVASQLYPFSLLSDESQAIYLQSSLDEVDESEEELEELIRYWQEGDVEAFAQARDEMMQDYPTESYKEFQNAFLDGRDEQMSDAIEELLESDSGNTYFVVVGSLHLAGENSIVEQLSERGYQVDIAN</sequence>
<gene>
    <name evidence="2" type="ORF">PRVXH_000443</name>
</gene>
<keyword evidence="1" id="KW-0732">Signal</keyword>
<dbReference type="InterPro" id="IPR047111">
    <property type="entry name" value="YbaP-like"/>
</dbReference>
<organism evidence="2">
    <name type="scientific">Proteinivorax hydrogeniformans</name>
    <dbReference type="NCBI Taxonomy" id="1826727"/>
    <lineage>
        <taxon>Bacteria</taxon>
        <taxon>Bacillati</taxon>
        <taxon>Bacillota</taxon>
        <taxon>Clostridia</taxon>
        <taxon>Eubacteriales</taxon>
        <taxon>Proteinivoracaceae</taxon>
        <taxon>Proteinivorax</taxon>
    </lineage>
</organism>
<name>A0AAU8HUS5_9FIRM</name>
<dbReference type="PROSITE" id="PS51257">
    <property type="entry name" value="PROKAR_LIPOPROTEIN"/>
    <property type="match status" value="1"/>
</dbReference>
<dbReference type="CDD" id="cd14789">
    <property type="entry name" value="Tiki"/>
    <property type="match status" value="1"/>
</dbReference>
<dbReference type="PANTHER" id="PTHR40590">
    <property type="entry name" value="CYTOPLASMIC PROTEIN-RELATED"/>
    <property type="match status" value="1"/>
</dbReference>